<organism evidence="3 4">
    <name type="scientific">Hafnia alvei ATCC 13337</name>
    <dbReference type="NCBI Taxonomy" id="910996"/>
    <lineage>
        <taxon>Bacteria</taxon>
        <taxon>Pseudomonadati</taxon>
        <taxon>Pseudomonadota</taxon>
        <taxon>Gammaproteobacteria</taxon>
        <taxon>Enterobacterales</taxon>
        <taxon>Hafniaceae</taxon>
        <taxon>Hafnia</taxon>
    </lineage>
</organism>
<feature type="domain" description="Fe/B12 periplasmic-binding" evidence="2">
    <location>
        <begin position="45"/>
        <end position="347"/>
    </location>
</feature>
<evidence type="ECO:0000256" key="1">
    <source>
        <dbReference type="SAM" id="SignalP"/>
    </source>
</evidence>
<dbReference type="PROSITE" id="PS50983">
    <property type="entry name" value="FE_B12_PBP"/>
    <property type="match status" value="1"/>
</dbReference>
<evidence type="ECO:0000313" key="4">
    <source>
        <dbReference type="Proteomes" id="UP000028605"/>
    </source>
</evidence>
<dbReference type="InterPro" id="IPR050902">
    <property type="entry name" value="ABC_Transporter_SBP"/>
</dbReference>
<reference evidence="4" key="1">
    <citation type="submission" date="2014-05" db="EMBL/GenBank/DDBJ databases">
        <title>ATOL: Assembling a taxonomically balanced genome-scale reconstruction of the evolutionary history of the Enterobacteriaceae.</title>
        <authorList>
            <person name="Plunkett G. III"/>
            <person name="Neeno-Eckwall E.C."/>
            <person name="Glasner J.D."/>
            <person name="Perna N.T."/>
        </authorList>
    </citation>
    <scope>NUCLEOTIDE SEQUENCE [LARGE SCALE GENOMIC DNA]</scope>
    <source>
        <strain evidence="4">ATCC 13337</strain>
    </source>
</reference>
<evidence type="ECO:0000259" key="2">
    <source>
        <dbReference type="PROSITE" id="PS50983"/>
    </source>
</evidence>
<dbReference type="PANTHER" id="PTHR30535">
    <property type="entry name" value="VITAMIN B12-BINDING PROTEIN"/>
    <property type="match status" value="1"/>
</dbReference>
<sequence length="394" mass="43599">MARSFNRLALVCALAISAPVMATTYPLTITDTSGQRITLQHEPKRIVVQDGRDIMTLALLDRADPFSRIVAWNNLLKKSDPETLAVLNQKWPGEADKIPDMGFSDKGEVNLESVIARKPDLMIAQLRAKPALADTGVLKQLAALNVPVVFVDTFLQPIANTPKSIQLLGEVLNREQEAKEYTDFYQQHLQAITSITAKVTPKPRVFVEAKAGVGGAEACCFTHAHVGFGGMVEAIGAENLGSGLLPGATGEISMEKVISLKPDVYVVSGARWKNKDSIAIPFGYGVTQQQVDDRFDKLKGRNGFNQIKAVQENHLYGLYHNFYNHPYNIVGLDYLAKFIYPQQFTDLEPAQTYRTIIAKFTQIPQADAVFGAQAPVSKNRPLSLEQSRWNWRLC</sequence>
<proteinExistence type="predicted"/>
<dbReference type="RefSeq" id="WP_051874135.1">
    <property type="nucleotide sequence ID" value="NZ_JMPK01000050.1"/>
</dbReference>
<comment type="caution">
    <text evidence="3">The sequence shown here is derived from an EMBL/GenBank/DDBJ whole genome shotgun (WGS) entry which is preliminary data.</text>
</comment>
<feature type="chain" id="PRO_5044810973" evidence="1">
    <location>
        <begin position="23"/>
        <end position="394"/>
    </location>
</feature>
<evidence type="ECO:0000313" key="3">
    <source>
        <dbReference type="EMBL" id="KFC86969.1"/>
    </source>
</evidence>
<name>A0ABD3ZET7_HAFAL</name>
<dbReference type="Pfam" id="PF01497">
    <property type="entry name" value="Peripla_BP_2"/>
    <property type="match status" value="1"/>
</dbReference>
<dbReference type="Proteomes" id="UP000028605">
    <property type="component" value="Unassembled WGS sequence"/>
</dbReference>
<dbReference type="Gene3D" id="3.40.50.1980">
    <property type="entry name" value="Nitrogenase molybdenum iron protein domain"/>
    <property type="match status" value="2"/>
</dbReference>
<protein>
    <submittedName>
        <fullName evidence="3">Periplasmic binding protein</fullName>
    </submittedName>
</protein>
<feature type="signal peptide" evidence="1">
    <location>
        <begin position="1"/>
        <end position="22"/>
    </location>
</feature>
<keyword evidence="1" id="KW-0732">Signal</keyword>
<dbReference type="SUPFAM" id="SSF53807">
    <property type="entry name" value="Helical backbone' metal receptor"/>
    <property type="match status" value="1"/>
</dbReference>
<dbReference type="EMBL" id="JMPK01000050">
    <property type="protein sequence ID" value="KFC86969.1"/>
    <property type="molecule type" value="Genomic_DNA"/>
</dbReference>
<dbReference type="InterPro" id="IPR002491">
    <property type="entry name" value="ABC_transptr_periplasmic_BD"/>
</dbReference>
<dbReference type="AlphaFoldDB" id="A0ABD3ZET7"/>
<gene>
    <name evidence="3" type="ORF">GHAL_2780</name>
</gene>
<dbReference type="PANTHER" id="PTHR30535:SF34">
    <property type="entry name" value="MOLYBDATE-BINDING PROTEIN MOLA"/>
    <property type="match status" value="1"/>
</dbReference>
<accession>A0ABD3ZET7</accession>